<sequence>AGPPDPLKNCSIVNQTTDAIVVQCEPGFGGGLTPHFYMEVYDSPTGELLRNISSTMPQFYLTALRPGLAFVMKAYTANTKGVSEKFQLETVTLKVAEKRTGPPGLLDTSFLGIVIGVILAAVLVAFVIMVVMRFRKPHQHTQDVHHITGNGHKDVQARVVDNNKSMNINNKPGGYTDPKDDPDLIPHKQESLSYNSIDRSSSNHVTASAKGGDILPPVHSLPRKRNLYDPRAGTMKTYVELALPADAAPGYQVSASDLCLYATMDRQQRSLGGGGGAYSSVSSTTVPPPSYRNSLSTLPSVP</sequence>
<keyword evidence="2" id="KW-0812">Transmembrane</keyword>
<evidence type="ECO:0000256" key="1">
    <source>
        <dbReference type="SAM" id="MobiDB-lite"/>
    </source>
</evidence>
<name>A0AAV2R873_MEGNR</name>
<keyword evidence="2" id="KW-1133">Transmembrane helix</keyword>
<accession>A0AAV2R873</accession>
<gene>
    <name evidence="3" type="ORF">MNOR_LOCUS21951</name>
</gene>
<dbReference type="PANTHER" id="PTHR23278:SF19">
    <property type="entry name" value="OBSCURIN"/>
    <property type="match status" value="1"/>
</dbReference>
<feature type="compositionally biased region" description="Polar residues" evidence="1">
    <location>
        <begin position="291"/>
        <end position="302"/>
    </location>
</feature>
<feature type="region of interest" description="Disordered" evidence="1">
    <location>
        <begin position="270"/>
        <end position="302"/>
    </location>
</feature>
<reference evidence="3 4" key="1">
    <citation type="submission" date="2024-05" db="EMBL/GenBank/DDBJ databases">
        <authorList>
            <person name="Wallberg A."/>
        </authorList>
    </citation>
    <scope>NUCLEOTIDE SEQUENCE [LARGE SCALE GENOMIC DNA]</scope>
</reference>
<dbReference type="EMBL" id="CAXKWB010018063">
    <property type="protein sequence ID" value="CAL4120182.1"/>
    <property type="molecule type" value="Genomic_DNA"/>
</dbReference>
<keyword evidence="4" id="KW-1185">Reference proteome</keyword>
<dbReference type="PANTHER" id="PTHR23278">
    <property type="entry name" value="SIDESTEP PROTEIN"/>
    <property type="match status" value="1"/>
</dbReference>
<evidence type="ECO:0008006" key="5">
    <source>
        <dbReference type="Google" id="ProtNLM"/>
    </source>
</evidence>
<dbReference type="AlphaFoldDB" id="A0AAV2R873"/>
<evidence type="ECO:0000313" key="3">
    <source>
        <dbReference type="EMBL" id="CAL4120182.1"/>
    </source>
</evidence>
<feature type="non-terminal residue" evidence="3">
    <location>
        <position position="302"/>
    </location>
</feature>
<comment type="caution">
    <text evidence="3">The sequence shown here is derived from an EMBL/GenBank/DDBJ whole genome shotgun (WGS) entry which is preliminary data.</text>
</comment>
<dbReference type="SUPFAM" id="SSF49265">
    <property type="entry name" value="Fibronectin type III"/>
    <property type="match status" value="1"/>
</dbReference>
<proteinExistence type="predicted"/>
<feature type="region of interest" description="Disordered" evidence="1">
    <location>
        <begin position="197"/>
        <end position="218"/>
    </location>
</feature>
<feature type="compositionally biased region" description="Polar residues" evidence="1">
    <location>
        <begin position="197"/>
        <end position="206"/>
    </location>
</feature>
<keyword evidence="2" id="KW-0472">Membrane</keyword>
<feature type="transmembrane region" description="Helical" evidence="2">
    <location>
        <begin position="110"/>
        <end position="132"/>
    </location>
</feature>
<dbReference type="InterPro" id="IPR036116">
    <property type="entry name" value="FN3_sf"/>
</dbReference>
<protein>
    <recommendedName>
        <fullName evidence="5">Fibronectin type-III domain-containing protein</fullName>
    </recommendedName>
</protein>
<feature type="non-terminal residue" evidence="3">
    <location>
        <position position="1"/>
    </location>
</feature>
<evidence type="ECO:0000256" key="2">
    <source>
        <dbReference type="SAM" id="Phobius"/>
    </source>
</evidence>
<organism evidence="3 4">
    <name type="scientific">Meganyctiphanes norvegica</name>
    <name type="common">Northern krill</name>
    <name type="synonym">Thysanopoda norvegica</name>
    <dbReference type="NCBI Taxonomy" id="48144"/>
    <lineage>
        <taxon>Eukaryota</taxon>
        <taxon>Metazoa</taxon>
        <taxon>Ecdysozoa</taxon>
        <taxon>Arthropoda</taxon>
        <taxon>Crustacea</taxon>
        <taxon>Multicrustacea</taxon>
        <taxon>Malacostraca</taxon>
        <taxon>Eumalacostraca</taxon>
        <taxon>Eucarida</taxon>
        <taxon>Euphausiacea</taxon>
        <taxon>Euphausiidae</taxon>
        <taxon>Meganyctiphanes</taxon>
    </lineage>
</organism>
<evidence type="ECO:0000313" key="4">
    <source>
        <dbReference type="Proteomes" id="UP001497623"/>
    </source>
</evidence>
<dbReference type="Proteomes" id="UP001497623">
    <property type="component" value="Unassembled WGS sequence"/>
</dbReference>